<dbReference type="SUPFAM" id="SSF47090">
    <property type="entry name" value="PGBD-like"/>
    <property type="match status" value="1"/>
</dbReference>
<feature type="chain" id="PRO_5045409300" evidence="1">
    <location>
        <begin position="25"/>
        <end position="131"/>
    </location>
</feature>
<name>A0ABT9MQ54_9ACTN</name>
<feature type="signal peptide" evidence="1">
    <location>
        <begin position="1"/>
        <end position="24"/>
    </location>
</feature>
<protein>
    <submittedName>
        <fullName evidence="3">Peptidoglycan hydrolase-like protein with peptidoglycan-binding domain</fullName>
    </submittedName>
</protein>
<dbReference type="InterPro" id="IPR036366">
    <property type="entry name" value="PGBDSf"/>
</dbReference>
<dbReference type="RefSeq" id="WP_306828597.1">
    <property type="nucleotide sequence ID" value="NZ_JAUSRA010000001.1"/>
</dbReference>
<dbReference type="InterPro" id="IPR036365">
    <property type="entry name" value="PGBD-like_sf"/>
</dbReference>
<accession>A0ABT9MQ54</accession>
<dbReference type="Gene3D" id="1.10.101.10">
    <property type="entry name" value="PGBD-like superfamily/PGBD"/>
    <property type="match status" value="1"/>
</dbReference>
<dbReference type="EMBL" id="JAUSRA010000001">
    <property type="protein sequence ID" value="MDP9793542.1"/>
    <property type="molecule type" value="Genomic_DNA"/>
</dbReference>
<comment type="caution">
    <text evidence="3">The sequence shown here is derived from an EMBL/GenBank/DDBJ whole genome shotgun (WGS) entry which is preliminary data.</text>
</comment>
<evidence type="ECO:0000313" key="3">
    <source>
        <dbReference type="EMBL" id="MDP9793542.1"/>
    </source>
</evidence>
<evidence type="ECO:0000313" key="4">
    <source>
        <dbReference type="Proteomes" id="UP001240984"/>
    </source>
</evidence>
<feature type="domain" description="Peptidoglycan binding-like" evidence="2">
    <location>
        <begin position="50"/>
        <end position="114"/>
    </location>
</feature>
<sequence length="131" mass="14371">MILRRILAVCAVLAVAIAPSAAIAAPVRQGVLEANCERGPDVYDIGWNDRGKPVREVQCLLNWTLSDRVLSPRLVVDGHYGSLTTAAVKKFQECSHIWGYTLAVDGRVGRQTLPVLREWAQYGYNGGYAIC</sequence>
<dbReference type="Pfam" id="PF01471">
    <property type="entry name" value="PG_binding_1"/>
    <property type="match status" value="1"/>
</dbReference>
<dbReference type="Proteomes" id="UP001240984">
    <property type="component" value="Unassembled WGS sequence"/>
</dbReference>
<gene>
    <name evidence="3" type="ORF">J2S43_002054</name>
</gene>
<dbReference type="InterPro" id="IPR002477">
    <property type="entry name" value="Peptidoglycan-bd-like"/>
</dbReference>
<keyword evidence="1" id="KW-0732">Signal</keyword>
<proteinExistence type="predicted"/>
<keyword evidence="4" id="KW-1185">Reference proteome</keyword>
<organism evidence="3 4">
    <name type="scientific">Catenuloplanes nepalensis</name>
    <dbReference type="NCBI Taxonomy" id="587533"/>
    <lineage>
        <taxon>Bacteria</taxon>
        <taxon>Bacillati</taxon>
        <taxon>Actinomycetota</taxon>
        <taxon>Actinomycetes</taxon>
        <taxon>Micromonosporales</taxon>
        <taxon>Micromonosporaceae</taxon>
        <taxon>Catenuloplanes</taxon>
    </lineage>
</organism>
<evidence type="ECO:0000259" key="2">
    <source>
        <dbReference type="Pfam" id="PF01471"/>
    </source>
</evidence>
<reference evidence="3 4" key="1">
    <citation type="submission" date="2023-07" db="EMBL/GenBank/DDBJ databases">
        <title>Sequencing the genomes of 1000 actinobacteria strains.</title>
        <authorList>
            <person name="Klenk H.-P."/>
        </authorList>
    </citation>
    <scope>NUCLEOTIDE SEQUENCE [LARGE SCALE GENOMIC DNA]</scope>
    <source>
        <strain evidence="3 4">DSM 44710</strain>
    </source>
</reference>
<evidence type="ECO:0000256" key="1">
    <source>
        <dbReference type="SAM" id="SignalP"/>
    </source>
</evidence>